<evidence type="ECO:0000313" key="1">
    <source>
        <dbReference type="EMBL" id="MBW76094.1"/>
    </source>
</evidence>
<accession>A0A2M4DEU6</accession>
<reference evidence="1" key="1">
    <citation type="submission" date="2018-01" db="EMBL/GenBank/DDBJ databases">
        <title>An insight into the sialome of Amazonian anophelines.</title>
        <authorList>
            <person name="Ribeiro J.M."/>
            <person name="Scarpassa V."/>
            <person name="Calvo E."/>
        </authorList>
    </citation>
    <scope>NUCLEOTIDE SEQUENCE</scope>
</reference>
<proteinExistence type="predicted"/>
<sequence>MLHTKYRCTVMLRFYRVAIISLFLSRSLSFTHIQILYYFPLATSIQLAHTASRLCRSLRFVAVFQEVPTLRHAAAVGKTQHSTRHPYVLALLPLRAL</sequence>
<organism evidence="1">
    <name type="scientific">Anopheles darlingi</name>
    <name type="common">Mosquito</name>
    <dbReference type="NCBI Taxonomy" id="43151"/>
    <lineage>
        <taxon>Eukaryota</taxon>
        <taxon>Metazoa</taxon>
        <taxon>Ecdysozoa</taxon>
        <taxon>Arthropoda</taxon>
        <taxon>Hexapoda</taxon>
        <taxon>Insecta</taxon>
        <taxon>Pterygota</taxon>
        <taxon>Neoptera</taxon>
        <taxon>Endopterygota</taxon>
        <taxon>Diptera</taxon>
        <taxon>Nematocera</taxon>
        <taxon>Culicoidea</taxon>
        <taxon>Culicidae</taxon>
        <taxon>Anophelinae</taxon>
        <taxon>Anopheles</taxon>
    </lineage>
</organism>
<protein>
    <submittedName>
        <fullName evidence="1">Putative secreted protein</fullName>
    </submittedName>
</protein>
<dbReference type="AlphaFoldDB" id="A0A2M4DEU6"/>
<name>A0A2M4DEU6_ANODA</name>
<dbReference type="EMBL" id="GGFL01011916">
    <property type="protein sequence ID" value="MBW76094.1"/>
    <property type="molecule type" value="Transcribed_RNA"/>
</dbReference>